<feature type="transmembrane region" description="Helical" evidence="1">
    <location>
        <begin position="236"/>
        <end position="258"/>
    </location>
</feature>
<name>A0AAE3WC52_9RHOB</name>
<accession>A0AAE3WC52</accession>
<evidence type="ECO:0000256" key="1">
    <source>
        <dbReference type="SAM" id="Phobius"/>
    </source>
</evidence>
<organism evidence="2 3">
    <name type="scientific">Marimonas arenosa</name>
    <dbReference type="NCBI Taxonomy" id="1795305"/>
    <lineage>
        <taxon>Bacteria</taxon>
        <taxon>Pseudomonadati</taxon>
        <taxon>Pseudomonadota</taxon>
        <taxon>Alphaproteobacteria</taxon>
        <taxon>Rhodobacterales</taxon>
        <taxon>Paracoccaceae</taxon>
        <taxon>Marimonas</taxon>
    </lineage>
</organism>
<reference evidence="2" key="2">
    <citation type="submission" date="2023-02" db="EMBL/GenBank/DDBJ databases">
        <title>'Rhodoalgimonas zhirmunskyi' gen. nov., isolated from a red alga.</title>
        <authorList>
            <person name="Nedashkovskaya O.I."/>
            <person name="Otstavnykh N.Y."/>
            <person name="Bystritskaya E.P."/>
            <person name="Balabanova L.A."/>
            <person name="Isaeva M.P."/>
        </authorList>
    </citation>
    <scope>NUCLEOTIDE SEQUENCE</scope>
    <source>
        <strain evidence="2">KCTC 52189</strain>
    </source>
</reference>
<keyword evidence="3" id="KW-1185">Reference proteome</keyword>
<dbReference type="EMBL" id="JANHAX010000001">
    <property type="protein sequence ID" value="MDQ2089072.1"/>
    <property type="molecule type" value="Genomic_DNA"/>
</dbReference>
<keyword evidence="1" id="KW-0472">Membrane</keyword>
<protein>
    <submittedName>
        <fullName evidence="2">Uncharacterized protein</fullName>
    </submittedName>
</protein>
<gene>
    <name evidence="2" type="ORF">NO357_04055</name>
</gene>
<dbReference type="Proteomes" id="UP001226762">
    <property type="component" value="Unassembled WGS sequence"/>
</dbReference>
<dbReference type="AlphaFoldDB" id="A0AAE3WC52"/>
<keyword evidence="1" id="KW-0812">Transmembrane</keyword>
<evidence type="ECO:0000313" key="2">
    <source>
        <dbReference type="EMBL" id="MDQ2089072.1"/>
    </source>
</evidence>
<proteinExistence type="predicted"/>
<sequence length="263" mass="28307">MLVDKGHRVDSVTTIGTTGVQITCDDLLLWFNQENRSYAPPRLRVTVQPIGKIAKSADGGMNAEQAGNEAKAVLATTLALLARDLGADGVNWLSKDALIPADSFIEAALPITPRRVQTEEVSPRPVKARLAPGDVILPEIGSFPVAPRRVSGVEAQTPRPTSAFGSRQIGLDFSLKLRELRHTEEQIAEAIHAEVSLPLRITAWIMTILIGIFSAPLAWVLFAFNLNRGGDFRVTANVLAATAGLSLLHAAGATQVFLDMIFK</sequence>
<keyword evidence="1" id="KW-1133">Transmembrane helix</keyword>
<comment type="caution">
    <text evidence="2">The sequence shown here is derived from an EMBL/GenBank/DDBJ whole genome shotgun (WGS) entry which is preliminary data.</text>
</comment>
<reference evidence="2" key="1">
    <citation type="submission" date="2022-07" db="EMBL/GenBank/DDBJ databases">
        <authorList>
            <person name="Otstavnykh N."/>
            <person name="Isaeva M."/>
            <person name="Bystritskaya E."/>
        </authorList>
    </citation>
    <scope>NUCLEOTIDE SEQUENCE</scope>
    <source>
        <strain evidence="2">KCTC 52189</strain>
    </source>
</reference>
<feature type="transmembrane region" description="Helical" evidence="1">
    <location>
        <begin position="201"/>
        <end position="224"/>
    </location>
</feature>
<evidence type="ECO:0000313" key="3">
    <source>
        <dbReference type="Proteomes" id="UP001226762"/>
    </source>
</evidence>